<accession>A0A2I7SEY9</accession>
<dbReference type="Proteomes" id="UP000236592">
    <property type="component" value="Chromosome"/>
</dbReference>
<evidence type="ECO:0000313" key="1">
    <source>
        <dbReference type="EMBL" id="AUS04469.1"/>
    </source>
</evidence>
<protein>
    <submittedName>
        <fullName evidence="1">Uncharacterized protein</fullName>
    </submittedName>
</protein>
<dbReference type="KEGG" id="taj:C1A40_02815"/>
<name>A0A2I7SEY9_9FLAO</name>
<proteinExistence type="predicted"/>
<organism evidence="1 2">
    <name type="scientific">Pseudotamlana carrageenivorans</name>
    <dbReference type="NCBI Taxonomy" id="2069432"/>
    <lineage>
        <taxon>Bacteria</taxon>
        <taxon>Pseudomonadati</taxon>
        <taxon>Bacteroidota</taxon>
        <taxon>Flavobacteriia</taxon>
        <taxon>Flavobacteriales</taxon>
        <taxon>Flavobacteriaceae</taxon>
        <taxon>Pseudotamlana</taxon>
    </lineage>
</organism>
<keyword evidence="2" id="KW-1185">Reference proteome</keyword>
<gene>
    <name evidence="1" type="ORF">C1A40_02815</name>
</gene>
<dbReference type="OrthoDB" id="980645at2"/>
<sequence length="109" mass="12937">MYYLGQVAYYELNIDYIIENYCVNKEKPEFHCNGKCHLAKQLQQSTPEEHSDTNTSVLLECFYMVFNNPQKHDINRNLQIISTDKSEIFSNDKQYAYLRISPLFRPPMC</sequence>
<dbReference type="RefSeq" id="WP_102994577.1">
    <property type="nucleotide sequence ID" value="NZ_CP025938.1"/>
</dbReference>
<dbReference type="EMBL" id="CP025938">
    <property type="protein sequence ID" value="AUS04469.1"/>
    <property type="molecule type" value="Genomic_DNA"/>
</dbReference>
<reference evidence="2" key="1">
    <citation type="submission" date="2018-01" db="EMBL/GenBank/DDBJ databases">
        <title>Complete genome of Tamlana sp. UJ94.</title>
        <authorList>
            <person name="Jung J."/>
            <person name="Chung D."/>
            <person name="Bae S.S."/>
            <person name="Baek K."/>
        </authorList>
    </citation>
    <scope>NUCLEOTIDE SEQUENCE [LARGE SCALE GENOMIC DNA]</scope>
    <source>
        <strain evidence="2">UJ94</strain>
    </source>
</reference>
<evidence type="ECO:0000313" key="2">
    <source>
        <dbReference type="Proteomes" id="UP000236592"/>
    </source>
</evidence>
<dbReference type="AlphaFoldDB" id="A0A2I7SEY9"/>